<feature type="repeat" description="PPR" evidence="3">
    <location>
        <begin position="512"/>
        <end position="546"/>
    </location>
</feature>
<feature type="repeat" description="PPR" evidence="3">
    <location>
        <begin position="268"/>
        <end position="302"/>
    </location>
</feature>
<evidence type="ECO:0000256" key="1">
    <source>
        <dbReference type="ARBA" id="ARBA00007626"/>
    </source>
</evidence>
<dbReference type="Pfam" id="PF01535">
    <property type="entry name" value="PPR"/>
    <property type="match status" value="3"/>
</dbReference>
<evidence type="ECO:0000256" key="4">
    <source>
        <dbReference type="SAM" id="MobiDB-lite"/>
    </source>
</evidence>
<proteinExistence type="inferred from homology"/>
<evidence type="ECO:0008006" key="7">
    <source>
        <dbReference type="Google" id="ProtNLM"/>
    </source>
</evidence>
<protein>
    <recommendedName>
        <fullName evidence="7">Pentacotripeptide-repeat region of PRORP domain-containing protein</fullName>
    </recommendedName>
</protein>
<evidence type="ECO:0000313" key="6">
    <source>
        <dbReference type="Proteomes" id="UP000017836"/>
    </source>
</evidence>
<accession>W1P319</accession>
<feature type="repeat" description="PPR" evidence="3">
    <location>
        <begin position="620"/>
        <end position="654"/>
    </location>
</feature>
<dbReference type="Gene3D" id="1.25.40.10">
    <property type="entry name" value="Tetratricopeptide repeat domain"/>
    <property type="match status" value="5"/>
</dbReference>
<dbReference type="EMBL" id="KI394661">
    <property type="protein sequence ID" value="ERN02049.1"/>
    <property type="molecule type" value="Genomic_DNA"/>
</dbReference>
<sequence>MLDLSVILLIGTQQAHHLSSGSPSLRIGVSQNSQETHHNEFLSNFHLASNSKHGILGAYKEEKKEEFQEVVAVEEEEEIVCRRIESITHKKESSHNRFSPSFCHAPNAKSGILGIHKEDKGQEFEIEGEEDDICRRIESITHKKESFLTDKKPGIYAQSLSQGESFSNVENIYNILKRFHNKDHQLKLALTNGGIVLSPSLVEKVLKRCGESGNLSFRFFIWSSKQPGYCHSYDCYKLMIKQLGKMRQFGTVWALLEEMRKDNPEHITPETFVILLRRFAASRMVGKAIEVLDEMPKFGCEPDEHTFGCLLDALCKNNAVKEAASLFEDMKYKFSPNLKHYTSLLYGWCREGKIIEAKHILVQMKEAGFEPDIVVYNNLLSGFAIAEKMEDGYDLLIEMKHKGYPPNATSYTILIQALCSKGRMEEALRLFVEMKRNGCLADVVTYTTLISGFCKVGKLDNAYELLESMVKQGCRPNQMTYLCILGAHEKKEELEECLELVREMSKTGIKPDANIYNTLIRLACKLGQVKEAFDVWNEMEAKGFSAGIDSFTIMIHGLLLQGNSLIDACKYFKEMVGRGLLATPQYGTFKELLNGLMRAGKLEMGKDIWDTIRSGGCHLNVYAYTIWIHSLFDHGHVKEACGYCLEMLDGGIMPQADTFAKLMRGLRKLYNRQIAAEITERVRQMASDRNMSFKSYSRRGVKLDLEKLTPKKKKNEKDAKKAKKSRFQRHRMRSS</sequence>
<evidence type="ECO:0000256" key="2">
    <source>
        <dbReference type="ARBA" id="ARBA00022737"/>
    </source>
</evidence>
<feature type="repeat" description="PPR" evidence="3">
    <location>
        <begin position="407"/>
        <end position="441"/>
    </location>
</feature>
<feature type="repeat" description="PPR" evidence="3">
    <location>
        <begin position="337"/>
        <end position="371"/>
    </location>
</feature>
<dbReference type="InterPro" id="IPR011990">
    <property type="entry name" value="TPR-like_helical_dom_sf"/>
</dbReference>
<feature type="compositionally biased region" description="Basic and acidic residues" evidence="4">
    <location>
        <begin position="704"/>
        <end position="719"/>
    </location>
</feature>
<evidence type="ECO:0000313" key="5">
    <source>
        <dbReference type="EMBL" id="ERN02049.1"/>
    </source>
</evidence>
<dbReference type="InterPro" id="IPR002885">
    <property type="entry name" value="PPR_rpt"/>
</dbReference>
<keyword evidence="6" id="KW-1185">Reference proteome</keyword>
<name>W1P319_AMBTC</name>
<dbReference type="PANTHER" id="PTHR47939">
    <property type="entry name" value="MEMBRANE-ASSOCIATED SALT-INDUCIBLE PROTEIN-LIKE"/>
    <property type="match status" value="1"/>
</dbReference>
<dbReference type="InterPro" id="IPR050667">
    <property type="entry name" value="PPR-containing_protein"/>
</dbReference>
<feature type="region of interest" description="Disordered" evidence="4">
    <location>
        <begin position="704"/>
        <end position="735"/>
    </location>
</feature>
<feature type="repeat" description="PPR" evidence="3">
    <location>
        <begin position="442"/>
        <end position="476"/>
    </location>
</feature>
<keyword evidence="2" id="KW-0677">Repeat</keyword>
<comment type="similarity">
    <text evidence="1">Belongs to the PPR family. P subfamily.</text>
</comment>
<dbReference type="OMA" id="MINIMGR"/>
<evidence type="ECO:0000256" key="3">
    <source>
        <dbReference type="PROSITE-ProRule" id="PRU00708"/>
    </source>
</evidence>
<dbReference type="Gramene" id="ERN02049">
    <property type="protein sequence ID" value="ERN02049"/>
    <property type="gene ID" value="AMTR_s00045p00130470"/>
</dbReference>
<dbReference type="Proteomes" id="UP000017836">
    <property type="component" value="Unassembled WGS sequence"/>
</dbReference>
<dbReference type="GO" id="GO:0003729">
    <property type="term" value="F:mRNA binding"/>
    <property type="evidence" value="ECO:0000318"/>
    <property type="project" value="GO_Central"/>
</dbReference>
<dbReference type="PROSITE" id="PS51375">
    <property type="entry name" value="PPR"/>
    <property type="match status" value="9"/>
</dbReference>
<dbReference type="PANTHER" id="PTHR47939:SF5">
    <property type="entry name" value="PENTACOTRIPEPTIDE-REPEAT REGION OF PRORP DOMAIN-CONTAINING PROTEIN"/>
    <property type="match status" value="1"/>
</dbReference>
<dbReference type="AlphaFoldDB" id="W1P319"/>
<dbReference type="HOGENOM" id="CLU_002706_49_20_1"/>
<feature type="compositionally biased region" description="Basic residues" evidence="4">
    <location>
        <begin position="720"/>
        <end position="735"/>
    </location>
</feature>
<feature type="repeat" description="PPR" evidence="3">
    <location>
        <begin position="477"/>
        <end position="511"/>
    </location>
</feature>
<reference evidence="6" key="1">
    <citation type="journal article" date="2013" name="Science">
        <title>The Amborella genome and the evolution of flowering plants.</title>
        <authorList>
            <consortium name="Amborella Genome Project"/>
        </authorList>
    </citation>
    <scope>NUCLEOTIDE SEQUENCE [LARGE SCALE GENOMIC DNA]</scope>
</reference>
<organism evidence="5 6">
    <name type="scientific">Amborella trichopoda</name>
    <dbReference type="NCBI Taxonomy" id="13333"/>
    <lineage>
        <taxon>Eukaryota</taxon>
        <taxon>Viridiplantae</taxon>
        <taxon>Streptophyta</taxon>
        <taxon>Embryophyta</taxon>
        <taxon>Tracheophyta</taxon>
        <taxon>Spermatophyta</taxon>
        <taxon>Magnoliopsida</taxon>
        <taxon>Amborellales</taxon>
        <taxon>Amborellaceae</taxon>
        <taxon>Amborella</taxon>
    </lineage>
</organism>
<dbReference type="Pfam" id="PF13041">
    <property type="entry name" value="PPR_2"/>
    <property type="match status" value="4"/>
</dbReference>
<gene>
    <name evidence="5" type="ORF">AMTR_s00045p00130470</name>
</gene>
<feature type="repeat" description="PPR" evidence="3">
    <location>
        <begin position="303"/>
        <end position="333"/>
    </location>
</feature>
<dbReference type="NCBIfam" id="TIGR00756">
    <property type="entry name" value="PPR"/>
    <property type="match status" value="9"/>
</dbReference>
<dbReference type="eggNOG" id="KOG4197">
    <property type="taxonomic scope" value="Eukaryota"/>
</dbReference>
<feature type="repeat" description="PPR" evidence="3">
    <location>
        <begin position="372"/>
        <end position="406"/>
    </location>
</feature>